<evidence type="ECO:0000256" key="2">
    <source>
        <dbReference type="ARBA" id="ARBA00007935"/>
    </source>
</evidence>
<name>A0A543A0H4_9MICC</name>
<dbReference type="PANTHER" id="PTHR30472:SF27">
    <property type="entry name" value="PETROBACTIN IMPORT SYSTEM PERMEASE PROTEIN YCLN"/>
    <property type="match status" value="1"/>
</dbReference>
<organism evidence="9 10">
    <name type="scientific">Enteractinococcus coprophilus</name>
    <dbReference type="NCBI Taxonomy" id="1027633"/>
    <lineage>
        <taxon>Bacteria</taxon>
        <taxon>Bacillati</taxon>
        <taxon>Actinomycetota</taxon>
        <taxon>Actinomycetes</taxon>
        <taxon>Micrococcales</taxon>
        <taxon>Micrococcaceae</taxon>
    </lineage>
</organism>
<keyword evidence="10" id="KW-1185">Reference proteome</keyword>
<accession>A0A543A0H4</accession>
<keyword evidence="3" id="KW-0813">Transport</keyword>
<proteinExistence type="inferred from homology"/>
<comment type="subcellular location">
    <subcellularLocation>
        <location evidence="1">Cell membrane</location>
        <topology evidence="1">Multi-pass membrane protein</topology>
    </subcellularLocation>
</comment>
<dbReference type="CDD" id="cd06550">
    <property type="entry name" value="TM_ABC_iron-siderophores_like"/>
    <property type="match status" value="1"/>
</dbReference>
<evidence type="ECO:0000313" key="9">
    <source>
        <dbReference type="EMBL" id="TQL66087.1"/>
    </source>
</evidence>
<feature type="transmembrane region" description="Helical" evidence="8">
    <location>
        <begin position="285"/>
        <end position="306"/>
    </location>
</feature>
<dbReference type="InterPro" id="IPR037294">
    <property type="entry name" value="ABC_BtuC-like"/>
</dbReference>
<feature type="transmembrane region" description="Helical" evidence="8">
    <location>
        <begin position="102"/>
        <end position="118"/>
    </location>
</feature>
<gene>
    <name evidence="9" type="ORF">FB556_2566</name>
</gene>
<keyword evidence="5 8" id="KW-0812">Transmembrane</keyword>
<feature type="transmembrane region" description="Helical" evidence="8">
    <location>
        <begin position="154"/>
        <end position="178"/>
    </location>
</feature>
<dbReference type="GO" id="GO:0033214">
    <property type="term" value="P:siderophore-iron import into cell"/>
    <property type="evidence" value="ECO:0007669"/>
    <property type="project" value="TreeGrafter"/>
</dbReference>
<evidence type="ECO:0000256" key="1">
    <source>
        <dbReference type="ARBA" id="ARBA00004651"/>
    </source>
</evidence>
<dbReference type="Gene3D" id="1.10.3470.10">
    <property type="entry name" value="ABC transporter involved in vitamin B12 uptake, BtuC"/>
    <property type="match status" value="1"/>
</dbReference>
<feature type="transmembrane region" description="Helical" evidence="8">
    <location>
        <begin position="125"/>
        <end position="148"/>
    </location>
</feature>
<comment type="caution">
    <text evidence="9">The sequence shown here is derived from an EMBL/GenBank/DDBJ whole genome shotgun (WGS) entry which is preliminary data.</text>
</comment>
<dbReference type="EMBL" id="VFOU01000004">
    <property type="protein sequence ID" value="TQL66087.1"/>
    <property type="molecule type" value="Genomic_DNA"/>
</dbReference>
<dbReference type="AlphaFoldDB" id="A0A543A0H4"/>
<dbReference type="SUPFAM" id="SSF81345">
    <property type="entry name" value="ABC transporter involved in vitamin B12 uptake, BtuC"/>
    <property type="match status" value="1"/>
</dbReference>
<feature type="transmembrane region" description="Helical" evidence="8">
    <location>
        <begin position="71"/>
        <end position="90"/>
    </location>
</feature>
<keyword evidence="6 8" id="KW-1133">Transmembrane helix</keyword>
<dbReference type="PANTHER" id="PTHR30472">
    <property type="entry name" value="FERRIC ENTEROBACTIN TRANSPORT SYSTEM PERMEASE PROTEIN"/>
    <property type="match status" value="1"/>
</dbReference>
<dbReference type="Proteomes" id="UP000319746">
    <property type="component" value="Unassembled WGS sequence"/>
</dbReference>
<feature type="transmembrane region" description="Helical" evidence="8">
    <location>
        <begin position="237"/>
        <end position="265"/>
    </location>
</feature>
<evidence type="ECO:0000313" key="10">
    <source>
        <dbReference type="Proteomes" id="UP000319746"/>
    </source>
</evidence>
<feature type="transmembrane region" description="Helical" evidence="8">
    <location>
        <begin position="312"/>
        <end position="331"/>
    </location>
</feature>
<sequence length="337" mass="36281">MTKLSPTRPDGLVTSIGASKNPGLWSRTWPLLIGLMVTLSLIIASLFIGVYDLSSEGGREMFLITRVPRTLALILSGASMAVVGLIMQLMTQNRFVEPSTTGTIEWAGLGLILTYIFIPQPSLMLRMMVAIVFALIGTIIFFAFLQRVALKSSLVVPIVGLMLGAVVGAVSTFVALQAEMLQNLGIWFAGSFTGVTRGRYELLWIVAVTTIIVYFVADRFTVAGLGQEIATSVGLNYRAVMIVGISIVAITTGVVSVVVGSLPFLGLVVPNIVSMFRGDNLRTNLPWVVMVGIVVITLTDIIGRTIIMPFEIPVSMILGVLGATVFVYLIVRRGRRG</sequence>
<comment type="similarity">
    <text evidence="2">Belongs to the binding-protein-dependent transport system permease family. FecCD subfamily.</text>
</comment>
<dbReference type="Pfam" id="PF01032">
    <property type="entry name" value="FecCD"/>
    <property type="match status" value="1"/>
</dbReference>
<evidence type="ECO:0000256" key="7">
    <source>
        <dbReference type="ARBA" id="ARBA00023136"/>
    </source>
</evidence>
<protein>
    <submittedName>
        <fullName evidence="9">Iron complex transport system permease protein</fullName>
    </submittedName>
</protein>
<evidence type="ECO:0000256" key="5">
    <source>
        <dbReference type="ARBA" id="ARBA00022692"/>
    </source>
</evidence>
<feature type="transmembrane region" description="Helical" evidence="8">
    <location>
        <begin position="199"/>
        <end position="217"/>
    </location>
</feature>
<dbReference type="GO" id="GO:0005886">
    <property type="term" value="C:plasma membrane"/>
    <property type="evidence" value="ECO:0007669"/>
    <property type="project" value="UniProtKB-SubCell"/>
</dbReference>
<keyword evidence="7 8" id="KW-0472">Membrane</keyword>
<keyword evidence="4" id="KW-1003">Cell membrane</keyword>
<dbReference type="GO" id="GO:0022857">
    <property type="term" value="F:transmembrane transporter activity"/>
    <property type="evidence" value="ECO:0007669"/>
    <property type="project" value="InterPro"/>
</dbReference>
<evidence type="ECO:0000256" key="3">
    <source>
        <dbReference type="ARBA" id="ARBA00022448"/>
    </source>
</evidence>
<evidence type="ECO:0000256" key="8">
    <source>
        <dbReference type="SAM" id="Phobius"/>
    </source>
</evidence>
<dbReference type="InterPro" id="IPR000522">
    <property type="entry name" value="ABC_transptr_permease_BtuC"/>
</dbReference>
<feature type="transmembrane region" description="Helical" evidence="8">
    <location>
        <begin position="29"/>
        <end position="51"/>
    </location>
</feature>
<evidence type="ECO:0000256" key="4">
    <source>
        <dbReference type="ARBA" id="ARBA00022475"/>
    </source>
</evidence>
<reference evidence="9 10" key="1">
    <citation type="submission" date="2019-06" db="EMBL/GenBank/DDBJ databases">
        <title>Sequencing the genomes of 1000 actinobacteria strains.</title>
        <authorList>
            <person name="Klenk H.-P."/>
        </authorList>
    </citation>
    <scope>NUCLEOTIDE SEQUENCE [LARGE SCALE GENOMIC DNA]</scope>
    <source>
        <strain evidence="9 10">DSM 24083</strain>
    </source>
</reference>
<evidence type="ECO:0000256" key="6">
    <source>
        <dbReference type="ARBA" id="ARBA00022989"/>
    </source>
</evidence>